<feature type="compositionally biased region" description="Basic and acidic residues" evidence="1">
    <location>
        <begin position="195"/>
        <end position="218"/>
    </location>
</feature>
<dbReference type="SUPFAM" id="SSF56672">
    <property type="entry name" value="DNA/RNA polymerases"/>
    <property type="match status" value="1"/>
</dbReference>
<proteinExistence type="predicted"/>
<feature type="compositionally biased region" description="Basic and acidic residues" evidence="1">
    <location>
        <begin position="788"/>
        <end position="806"/>
    </location>
</feature>
<evidence type="ECO:0000313" key="2">
    <source>
        <dbReference type="EMBL" id="CAB4025728.1"/>
    </source>
</evidence>
<evidence type="ECO:0000256" key="1">
    <source>
        <dbReference type="SAM" id="MobiDB-lite"/>
    </source>
</evidence>
<dbReference type="Pfam" id="PF00078">
    <property type="entry name" value="RVT_1"/>
    <property type="match status" value="1"/>
</dbReference>
<dbReference type="Gene3D" id="3.30.420.10">
    <property type="entry name" value="Ribonuclease H-like superfamily/Ribonuclease H"/>
    <property type="match status" value="1"/>
</dbReference>
<comment type="caution">
    <text evidence="2">The sequence shown here is derived from an EMBL/GenBank/DDBJ whole genome shotgun (WGS) entry which is preliminary data.</text>
</comment>
<dbReference type="Gene3D" id="3.10.10.10">
    <property type="entry name" value="HIV Type 1 Reverse Transcriptase, subunit A, domain 1"/>
    <property type="match status" value="1"/>
</dbReference>
<reference evidence="2" key="1">
    <citation type="submission" date="2020-04" db="EMBL/GenBank/DDBJ databases">
        <authorList>
            <person name="Alioto T."/>
            <person name="Alioto T."/>
            <person name="Gomez Garrido J."/>
        </authorList>
    </citation>
    <scope>NUCLEOTIDE SEQUENCE</scope>
    <source>
        <strain evidence="2">A484AB</strain>
    </source>
</reference>
<dbReference type="GO" id="GO:0006259">
    <property type="term" value="P:DNA metabolic process"/>
    <property type="evidence" value="ECO:0007669"/>
    <property type="project" value="UniProtKB-ARBA"/>
</dbReference>
<gene>
    <name evidence="2" type="ORF">PACLA_8A079103</name>
</gene>
<keyword evidence="3" id="KW-1185">Reference proteome</keyword>
<dbReference type="EMBL" id="CACRXK020013786">
    <property type="protein sequence ID" value="CAB4025728.1"/>
    <property type="molecule type" value="Genomic_DNA"/>
</dbReference>
<dbReference type="Proteomes" id="UP001152795">
    <property type="component" value="Unassembled WGS sequence"/>
</dbReference>
<feature type="region of interest" description="Disordered" evidence="1">
    <location>
        <begin position="788"/>
        <end position="816"/>
    </location>
</feature>
<feature type="compositionally biased region" description="Polar residues" evidence="1">
    <location>
        <begin position="219"/>
        <end position="243"/>
    </location>
</feature>
<protein>
    <submittedName>
        <fullName evidence="2">Transposon Ty3-G Gag-Pol poly</fullName>
    </submittedName>
</protein>
<feature type="non-terminal residue" evidence="2">
    <location>
        <position position="1"/>
    </location>
</feature>
<dbReference type="OrthoDB" id="3186349at2759"/>
<accession>A0A6S7J5G9</accession>
<feature type="region of interest" description="Disordered" evidence="1">
    <location>
        <begin position="195"/>
        <end position="244"/>
    </location>
</feature>
<organism evidence="2 3">
    <name type="scientific">Paramuricea clavata</name>
    <name type="common">Red gorgonian</name>
    <name type="synonym">Violescent sea-whip</name>
    <dbReference type="NCBI Taxonomy" id="317549"/>
    <lineage>
        <taxon>Eukaryota</taxon>
        <taxon>Metazoa</taxon>
        <taxon>Cnidaria</taxon>
        <taxon>Anthozoa</taxon>
        <taxon>Octocorallia</taxon>
        <taxon>Malacalcyonacea</taxon>
        <taxon>Plexauridae</taxon>
        <taxon>Paramuricea</taxon>
    </lineage>
</organism>
<dbReference type="PANTHER" id="PTHR37984">
    <property type="entry name" value="PROTEIN CBG26694"/>
    <property type="match status" value="1"/>
</dbReference>
<dbReference type="InterPro" id="IPR043128">
    <property type="entry name" value="Rev_trsase/Diguanyl_cyclase"/>
</dbReference>
<sequence>MAALPTFPAFDLQAGDLSREWRKYVSRFENMLLSMNITSAVRKKAMLLLYVGEEVNEIFETLEVQAADENEDVFTKAEKALKQLAKYCEFHDEKREIKTQIVQNGISSKLRRKTLADPEITLEKLIQIAKSMELSEVQADGIESANQLTKKTGRREINQQRNESQSKSKCRFCGYQHVLGKNNCPAYGKQCRGCRNEKREASKRNEQSKFAKRNEQSKRSGQLKTPSGGSRRVNNLNGPNVESSSEDEYVFSTLTVSAMSYQKLPKFKVKINETPINVMAGTGASVNILDEATFAKLRTNPKLSGTNGKKYFHTAQTNRYHSWASVIAKGTTGCLVSWKGSQRLGLVQVVQSVEHPGKDKVESLVESYSDLFEGLGKLKGFQVRLHVENNVQPIAQPPRRVPFHVREKLEEQLLNDEKLGVIEKTVGPTPWVSPVVVVPKKEGKIRRERHITPTINEVINDLNGAKIFSKLDLNQGYNQLELAPESRNLTKFSTHLGLRRFRRLNFGINCAAEIFQNAIREALSGLKGALNISDDILIYGTDDDDHDANLEAALERLRERGLTLNKGKCIFKKKSLIFQGYVFSEHGISPDPAKVTKIKEFATPKDASEVRSLLGMTNFCCRFVKNYATLTQPLRELIKNYVPFVWTGKQERALEKHRNPVKRSLFGHVFNGWTPHETCFCWGLHQKLPLTGPPYWPRANGEVERFMRAVKKVIKAAVMENKVWKQEMQKFLRNYRATPHTSTKTPPATALFGRPMKTRLPQIGKESNSQDDFIRKNDDHAKLKMNGGEERINGHCKERLQIKRSQENPYISEDAE</sequence>
<dbReference type="CDD" id="cd01647">
    <property type="entry name" value="RT_LTR"/>
    <property type="match status" value="1"/>
</dbReference>
<dbReference type="InterPro" id="IPR000477">
    <property type="entry name" value="RT_dom"/>
</dbReference>
<evidence type="ECO:0000313" key="3">
    <source>
        <dbReference type="Proteomes" id="UP001152795"/>
    </source>
</evidence>
<dbReference type="PROSITE" id="PS50878">
    <property type="entry name" value="RT_POL"/>
    <property type="match status" value="1"/>
</dbReference>
<dbReference type="AlphaFoldDB" id="A0A6S7J5G9"/>
<dbReference type="PANTHER" id="PTHR37984:SF11">
    <property type="entry name" value="INTEGRASE CATALYTIC DOMAIN-CONTAINING PROTEIN"/>
    <property type="match status" value="1"/>
</dbReference>
<dbReference type="InterPro" id="IPR043502">
    <property type="entry name" value="DNA/RNA_pol_sf"/>
</dbReference>
<dbReference type="InterPro" id="IPR050951">
    <property type="entry name" value="Retrovirus_Pol_polyprotein"/>
</dbReference>
<name>A0A6S7J5G9_PARCT</name>
<dbReference type="InterPro" id="IPR036397">
    <property type="entry name" value="RNaseH_sf"/>
</dbReference>
<dbReference type="Gene3D" id="3.30.70.270">
    <property type="match status" value="2"/>
</dbReference>
<dbReference type="GO" id="GO:0003676">
    <property type="term" value="F:nucleic acid binding"/>
    <property type="evidence" value="ECO:0007669"/>
    <property type="project" value="InterPro"/>
</dbReference>